<accession>A0ABN9QPZ0</accession>
<name>A0ABN9QPZ0_9DINO</name>
<proteinExistence type="predicted"/>
<reference evidence="1" key="1">
    <citation type="submission" date="2023-10" db="EMBL/GenBank/DDBJ databases">
        <authorList>
            <person name="Chen Y."/>
            <person name="Shah S."/>
            <person name="Dougan E. K."/>
            <person name="Thang M."/>
            <person name="Chan C."/>
        </authorList>
    </citation>
    <scope>NUCLEOTIDE SEQUENCE [LARGE SCALE GENOMIC DNA]</scope>
</reference>
<evidence type="ECO:0000313" key="2">
    <source>
        <dbReference type="Proteomes" id="UP001189429"/>
    </source>
</evidence>
<dbReference type="Proteomes" id="UP001189429">
    <property type="component" value="Unassembled WGS sequence"/>
</dbReference>
<sequence length="423" mass="47428">MAERMRWLSEISPMVWHVLAGASGVQPGELRSSCVSAGQRAIAFVQFRVFNVAERLLTLCRGCVEQNLRDLAAGARSSDEVAANIYDLTQRRHPLSVVARLVTLIGDLGWTTAVTEQLHAHAAIAARFHPEYGLNMVQAKEMVQTMCKLLPSSTKADKELAKVQRALGALERKDPSKHRGHNQYFADLVEVVGRKFRRARPQTRQLVNRGVMKQHMGAYRKKSDRVRRRYAHVSRAQASLKQQQNRTSRDGMVQDLARIRTEVAREKQERPPLFLRFCAWGDLEMGEGDELLKDDAFDGHGLAVMRDRAAQAPSRMSEELTQALEDEDIQGDEQEPRPEWIHALAAQRAHFEGVALVVDVGGERQVIFEMPGSEFDPPSSHHLPRGFLFSRGLQQHVQFLSFSQVGACTQGLLAGVAQADVWS</sequence>
<evidence type="ECO:0000313" key="1">
    <source>
        <dbReference type="EMBL" id="CAK0808264.1"/>
    </source>
</evidence>
<comment type="caution">
    <text evidence="1">The sequence shown here is derived from an EMBL/GenBank/DDBJ whole genome shotgun (WGS) entry which is preliminary data.</text>
</comment>
<gene>
    <name evidence="1" type="ORF">PCOR1329_LOCUS13908</name>
</gene>
<keyword evidence="2" id="KW-1185">Reference proteome</keyword>
<organism evidence="1 2">
    <name type="scientific">Prorocentrum cordatum</name>
    <dbReference type="NCBI Taxonomy" id="2364126"/>
    <lineage>
        <taxon>Eukaryota</taxon>
        <taxon>Sar</taxon>
        <taxon>Alveolata</taxon>
        <taxon>Dinophyceae</taxon>
        <taxon>Prorocentrales</taxon>
        <taxon>Prorocentraceae</taxon>
        <taxon>Prorocentrum</taxon>
    </lineage>
</organism>
<dbReference type="EMBL" id="CAUYUJ010004125">
    <property type="protein sequence ID" value="CAK0808264.1"/>
    <property type="molecule type" value="Genomic_DNA"/>
</dbReference>
<protein>
    <submittedName>
        <fullName evidence="1">Uncharacterized protein</fullName>
    </submittedName>
</protein>